<feature type="region of interest" description="Disordered" evidence="4">
    <location>
        <begin position="404"/>
        <end position="438"/>
    </location>
</feature>
<protein>
    <recommendedName>
        <fullName evidence="8">HlyD family secretion protein</fullName>
    </recommendedName>
</protein>
<keyword evidence="2 3" id="KW-0175">Coiled coil</keyword>
<dbReference type="PANTHER" id="PTHR32347:SF14">
    <property type="entry name" value="EFFLUX SYSTEM COMPONENT YKNX-RELATED"/>
    <property type="match status" value="1"/>
</dbReference>
<comment type="subcellular location">
    <subcellularLocation>
        <location evidence="1">Cell envelope</location>
    </subcellularLocation>
</comment>
<evidence type="ECO:0000256" key="5">
    <source>
        <dbReference type="SAM" id="SignalP"/>
    </source>
</evidence>
<dbReference type="RefSeq" id="WP_184306191.1">
    <property type="nucleotide sequence ID" value="NZ_JACHXU010000013.1"/>
</dbReference>
<dbReference type="InterPro" id="IPR050465">
    <property type="entry name" value="UPF0194_transport"/>
</dbReference>
<organism evidence="6 7">
    <name type="scientific">Aporhodopirellula rubra</name>
    <dbReference type="NCBI Taxonomy" id="980271"/>
    <lineage>
        <taxon>Bacteria</taxon>
        <taxon>Pseudomonadati</taxon>
        <taxon>Planctomycetota</taxon>
        <taxon>Planctomycetia</taxon>
        <taxon>Pirellulales</taxon>
        <taxon>Pirellulaceae</taxon>
        <taxon>Aporhodopirellula</taxon>
    </lineage>
</organism>
<evidence type="ECO:0008006" key="8">
    <source>
        <dbReference type="Google" id="ProtNLM"/>
    </source>
</evidence>
<keyword evidence="5" id="KW-0732">Signal</keyword>
<comment type="caution">
    <text evidence="6">The sequence shown here is derived from an EMBL/GenBank/DDBJ whole genome shotgun (WGS) entry which is preliminary data.</text>
</comment>
<feature type="chain" id="PRO_5031334325" description="HlyD family secretion protein" evidence="5">
    <location>
        <begin position="25"/>
        <end position="438"/>
    </location>
</feature>
<evidence type="ECO:0000313" key="7">
    <source>
        <dbReference type="Proteomes" id="UP000536179"/>
    </source>
</evidence>
<feature type="coiled-coil region" evidence="3">
    <location>
        <begin position="121"/>
        <end position="216"/>
    </location>
</feature>
<feature type="signal peptide" evidence="5">
    <location>
        <begin position="1"/>
        <end position="24"/>
    </location>
</feature>
<evidence type="ECO:0000313" key="6">
    <source>
        <dbReference type="EMBL" id="MBB3207922.1"/>
    </source>
</evidence>
<dbReference type="Gene3D" id="2.40.30.170">
    <property type="match status" value="1"/>
</dbReference>
<dbReference type="SUPFAM" id="SSF111369">
    <property type="entry name" value="HlyD-like secretion proteins"/>
    <property type="match status" value="1"/>
</dbReference>
<evidence type="ECO:0000256" key="1">
    <source>
        <dbReference type="ARBA" id="ARBA00004196"/>
    </source>
</evidence>
<gene>
    <name evidence="6" type="ORF">FHS27_003749</name>
</gene>
<dbReference type="EMBL" id="JACHXU010000013">
    <property type="protein sequence ID" value="MBB3207922.1"/>
    <property type="molecule type" value="Genomic_DNA"/>
</dbReference>
<dbReference type="PANTHER" id="PTHR32347">
    <property type="entry name" value="EFFLUX SYSTEM COMPONENT YKNX-RELATED"/>
    <property type="match status" value="1"/>
</dbReference>
<proteinExistence type="predicted"/>
<dbReference type="AlphaFoldDB" id="A0A7W5H5W4"/>
<evidence type="ECO:0000256" key="4">
    <source>
        <dbReference type="SAM" id="MobiDB-lite"/>
    </source>
</evidence>
<dbReference type="GO" id="GO:0030313">
    <property type="term" value="C:cell envelope"/>
    <property type="evidence" value="ECO:0007669"/>
    <property type="project" value="UniProtKB-SubCell"/>
</dbReference>
<name>A0A7W5H5W4_9BACT</name>
<accession>A0A7W5H5W4</accession>
<evidence type="ECO:0000256" key="3">
    <source>
        <dbReference type="SAM" id="Coils"/>
    </source>
</evidence>
<dbReference type="Proteomes" id="UP000536179">
    <property type="component" value="Unassembled WGS sequence"/>
</dbReference>
<keyword evidence="7" id="KW-1185">Reference proteome</keyword>
<reference evidence="6 7" key="1">
    <citation type="submission" date="2020-08" db="EMBL/GenBank/DDBJ databases">
        <title>Genomic Encyclopedia of Type Strains, Phase III (KMG-III): the genomes of soil and plant-associated and newly described type strains.</title>
        <authorList>
            <person name="Whitman W."/>
        </authorList>
    </citation>
    <scope>NUCLEOTIDE SEQUENCE [LARGE SCALE GENOMIC DNA]</scope>
    <source>
        <strain evidence="6 7">CECT 8075</strain>
    </source>
</reference>
<evidence type="ECO:0000256" key="2">
    <source>
        <dbReference type="ARBA" id="ARBA00023054"/>
    </source>
</evidence>
<sequence>MPTFPNRCLSVLSLLLLTISPVLADDSAPKATEPADSQTETVKIDGVFEAKKSHEITADLEQIDSLVIKRILDHGASVKKGGTVVWFETKDIDERIAKAEIDLELAKIAFEDSEFAFEQFVEQQELDRRDAELTRKEARQAYDNFVNVDREQQIRTTEVQLQRSHESLEYVQEELNQLEQMYEEDDLTEESEEIVLKRARRAVERAKFDLELAKTRAERTLDQTIPAKQEKQEAALTRAELAFAKAIQNLKSARVKREIERRKQQTEFEKQQADFKELQAERRALVLTSPIEGLVYHGKITRGRIGDKPSTLEPESKVSVGQVLATIVQPQRLRIASTVSEEQRGKLMSGMKGSATPKSFPGLQIPVTLQSIAKVPYAANKIECVVEIDGKVGETEIVPGMTCSIEFESPNDDGPEDESAKDKTVESQKAGTKKAAKK</sequence>